<dbReference type="Pfam" id="PF00271">
    <property type="entry name" value="Helicase_C"/>
    <property type="match status" value="1"/>
</dbReference>
<keyword evidence="5" id="KW-0347">Helicase</keyword>
<dbReference type="GO" id="GO:0004386">
    <property type="term" value="F:helicase activity"/>
    <property type="evidence" value="ECO:0007669"/>
    <property type="project" value="UniProtKB-KW"/>
</dbReference>
<name>A0ABT5K864_9BURK</name>
<evidence type="ECO:0000256" key="1">
    <source>
        <dbReference type="ARBA" id="ARBA00022801"/>
    </source>
</evidence>
<dbReference type="SMART" id="SM00487">
    <property type="entry name" value="DEXDc"/>
    <property type="match status" value="1"/>
</dbReference>
<keyword evidence="1" id="KW-0378">Hydrolase</keyword>
<dbReference type="Gene3D" id="3.40.50.10810">
    <property type="entry name" value="Tandem AAA-ATPase domain"/>
    <property type="match status" value="1"/>
</dbReference>
<keyword evidence="5" id="KW-0067">ATP-binding</keyword>
<keyword evidence="5" id="KW-0547">Nucleotide-binding</keyword>
<sequence>MAKKIPPPSFDASPASIAGLVSQNKEELLAKARHIKAEIMNSKSAPSGGAKANKPASPPLHADDEQQVFDALLLSGGTRGAQGVQQWLQASGAVDRARGLPFELSQATQCLQSLLRRGLVEQVPGHGFVLDPREHSDRMQLLLLREESPQLPSYWRRLAWVLGGGYGDVRREIGWISFRSRAEMLAMLRLYIFSGVSRADFEKSLKGPLMELHGDPMLLLDALTQPWMPMALDAMDADLRGALMSQAMALLHPSDPRARLMSHWLAGRFKAEPMSVAPPLRVQLAEARVQALDFAAMGELLQGISGPMMSAFDGAEQAARGEWVPAVAAFEAAIKEIRKATGARRDALSADMARIYVMCLLAQDEPKAWTAARKFCIGESGSRSPSPYEGWGRWAHVIGTRLGEDSLDENCLAYVPALESREHSLGPAAERLLLAAWAGKAAPGWQAPAVQALVQRLQSSGQLWLASWLAAAAERLEIGPITLNLQGQKAPVSFLSAPREAWRDALAAIASLGDEKAIAKPAGSTTELAWQLTLDAQGRVQDVEPLERSVSARGVIKLKPITLTKLKKSGAADARDNAVLRHIERSVYGGANSYQIDGPQAAVALIGHPALMFADAPGQWVELVEAQPELEVLKRPRKDESGKETGEEQFEFRIHPALVGVEPPRLFGYFGSNHEAEAARRDSLRILRDGPQRARLIRISSAQRRVAELVAQGWAVPVSATAELGAALQVLSGLFQLHSDAEAGQMVAGDSRLHARLFPLGDGLQLQLVAQPFGGFGPAVTPGQGRARLMCMHEGVSLATERDLAAEHAARLTVLDALPFLDPELGPESPWMLADAEEALRAVEVLPGLPGIAALDWPKGRPLRVTPVASQSLTVQVSSGRDWLGLNGEAQLDEGRVIGLQELLTLARASRSRFVRLGEGEYLALSEQLRQQLRDLDALGQVKKDQLQLPHAVASWLDETLIDMAVDGDKSWHSRMDALAGAAALQPALPPGLRAELRGYQMEGYAWMTRLAQAGLGACLADDMGLGKTVQTLALLIDRAELGPALVLAPTSVCGNWLEETATFAPGLRATVYGEDADRAGLIEAAGPGDVLVVSYALAQIDGDLFASKQWATLVMDEAQALKNAATKRAKSVAEFKADFRLALSGTPVENRLADLWSIMNLINPGLLGSAAQFSERFATPIEKHQDAPARQRLRRLVSPFLLRRTKTQVLQDLPARTEIVHLVQPSSEEKSFLEALRRSAQDAVASAAKNGQAAPMQVLAELMRLRRAACDPRLVAPELGLVGSKLGEFERIVRELVDGSHKALVFSQFTDFLKILAERLDSMGVKYQYLDGSTPAAERTKRVAAFQRGEGEVFLISLKAGGFGLNLTMADYVLIVDPWWNPAAEDQATGRAHRMGQKRPVTVYRLVTAGSVEERIIDLHRDKRGLADGILEGQEEATVLDAQALAALLRG</sequence>
<proteinExistence type="predicted"/>
<dbReference type="PROSITE" id="PS51194">
    <property type="entry name" value="HELICASE_CTER"/>
    <property type="match status" value="1"/>
</dbReference>
<dbReference type="PANTHER" id="PTHR10799">
    <property type="entry name" value="SNF2/RAD54 HELICASE FAMILY"/>
    <property type="match status" value="1"/>
</dbReference>
<dbReference type="CDD" id="cd18012">
    <property type="entry name" value="DEXQc_arch_SWI2_SNF2"/>
    <property type="match status" value="1"/>
</dbReference>
<dbReference type="InterPro" id="IPR049730">
    <property type="entry name" value="SNF2/RAD54-like_C"/>
</dbReference>
<feature type="domain" description="Helicase C-terminal" evidence="4">
    <location>
        <begin position="1289"/>
        <end position="1447"/>
    </location>
</feature>
<dbReference type="InterPro" id="IPR027417">
    <property type="entry name" value="P-loop_NTPase"/>
</dbReference>
<accession>A0ABT5K864</accession>
<dbReference type="SUPFAM" id="SSF52540">
    <property type="entry name" value="P-loop containing nucleoside triphosphate hydrolases"/>
    <property type="match status" value="2"/>
</dbReference>
<feature type="domain" description="Helicase ATP-binding" evidence="3">
    <location>
        <begin position="1009"/>
        <end position="1166"/>
    </location>
</feature>
<keyword evidence="6" id="KW-1185">Reference proteome</keyword>
<dbReference type="InterPro" id="IPR001650">
    <property type="entry name" value="Helicase_C-like"/>
</dbReference>
<dbReference type="EMBL" id="JAQQXT010000001">
    <property type="protein sequence ID" value="MDC8770048.1"/>
    <property type="molecule type" value="Genomic_DNA"/>
</dbReference>
<dbReference type="SMART" id="SM00490">
    <property type="entry name" value="HELICc"/>
    <property type="match status" value="1"/>
</dbReference>
<feature type="region of interest" description="Disordered" evidence="2">
    <location>
        <begin position="40"/>
        <end position="62"/>
    </location>
</feature>
<evidence type="ECO:0000256" key="2">
    <source>
        <dbReference type="SAM" id="MobiDB-lite"/>
    </source>
</evidence>
<dbReference type="CDD" id="cd18793">
    <property type="entry name" value="SF2_C_SNF"/>
    <property type="match status" value="1"/>
</dbReference>
<protein>
    <submittedName>
        <fullName evidence="5">DEAD/DEAH box helicase</fullName>
    </submittedName>
</protein>
<dbReference type="InterPro" id="IPR000330">
    <property type="entry name" value="SNF2_N"/>
</dbReference>
<dbReference type="PROSITE" id="PS51192">
    <property type="entry name" value="HELICASE_ATP_BIND_1"/>
    <property type="match status" value="1"/>
</dbReference>
<evidence type="ECO:0000259" key="4">
    <source>
        <dbReference type="PROSITE" id="PS51194"/>
    </source>
</evidence>
<gene>
    <name evidence="5" type="ORF">PRZ03_00595</name>
</gene>
<evidence type="ECO:0000259" key="3">
    <source>
        <dbReference type="PROSITE" id="PS51192"/>
    </source>
</evidence>
<reference evidence="5 6" key="1">
    <citation type="submission" date="2022-10" db="EMBL/GenBank/DDBJ databases">
        <title>Paucibacter sp. hw1 Genome sequencing.</title>
        <authorList>
            <person name="Park S."/>
        </authorList>
    </citation>
    <scope>NUCLEOTIDE SEQUENCE [LARGE SCALE GENOMIC DNA]</scope>
    <source>
        <strain evidence="6">hw1</strain>
    </source>
</reference>
<dbReference type="InterPro" id="IPR038718">
    <property type="entry name" value="SNF2-like_sf"/>
</dbReference>
<dbReference type="Proteomes" id="UP001221189">
    <property type="component" value="Unassembled WGS sequence"/>
</dbReference>
<comment type="caution">
    <text evidence="5">The sequence shown here is derived from an EMBL/GenBank/DDBJ whole genome shotgun (WGS) entry which is preliminary data.</text>
</comment>
<evidence type="ECO:0000313" key="5">
    <source>
        <dbReference type="EMBL" id="MDC8770048.1"/>
    </source>
</evidence>
<dbReference type="Gene3D" id="3.40.50.300">
    <property type="entry name" value="P-loop containing nucleotide triphosphate hydrolases"/>
    <property type="match status" value="1"/>
</dbReference>
<dbReference type="InterPro" id="IPR014001">
    <property type="entry name" value="Helicase_ATP-bd"/>
</dbReference>
<evidence type="ECO:0000313" key="6">
    <source>
        <dbReference type="Proteomes" id="UP001221189"/>
    </source>
</evidence>
<dbReference type="Pfam" id="PF00176">
    <property type="entry name" value="SNF2-rel_dom"/>
    <property type="match status" value="1"/>
</dbReference>
<organism evidence="5 6">
    <name type="scientific">Roseateles albus</name>
    <dbReference type="NCBI Taxonomy" id="2987525"/>
    <lineage>
        <taxon>Bacteria</taxon>
        <taxon>Pseudomonadati</taxon>
        <taxon>Pseudomonadota</taxon>
        <taxon>Betaproteobacteria</taxon>
        <taxon>Burkholderiales</taxon>
        <taxon>Sphaerotilaceae</taxon>
        <taxon>Roseateles</taxon>
    </lineage>
</organism>
<dbReference type="RefSeq" id="WP_273598538.1">
    <property type="nucleotide sequence ID" value="NZ_JAQQXT010000001.1"/>
</dbReference>